<dbReference type="InterPro" id="IPR012495">
    <property type="entry name" value="TadE-like_dom"/>
</dbReference>
<proteinExistence type="predicted"/>
<keyword evidence="2" id="KW-1133">Transmembrane helix</keyword>
<evidence type="ECO:0000313" key="5">
    <source>
        <dbReference type="Proteomes" id="UP001597417"/>
    </source>
</evidence>
<evidence type="ECO:0000313" key="4">
    <source>
        <dbReference type="EMBL" id="MFD2422687.1"/>
    </source>
</evidence>
<feature type="region of interest" description="Disordered" evidence="1">
    <location>
        <begin position="130"/>
        <end position="150"/>
    </location>
</feature>
<protein>
    <submittedName>
        <fullName evidence="4">TadE/TadG family type IV pilus assembly protein</fullName>
    </submittedName>
</protein>
<keyword evidence="2" id="KW-0472">Membrane</keyword>
<evidence type="ECO:0000259" key="3">
    <source>
        <dbReference type="Pfam" id="PF07811"/>
    </source>
</evidence>
<organism evidence="4 5">
    <name type="scientific">Amycolatopsis pigmentata</name>
    <dbReference type="NCBI Taxonomy" id="450801"/>
    <lineage>
        <taxon>Bacteria</taxon>
        <taxon>Bacillati</taxon>
        <taxon>Actinomycetota</taxon>
        <taxon>Actinomycetes</taxon>
        <taxon>Pseudonocardiales</taxon>
        <taxon>Pseudonocardiaceae</taxon>
        <taxon>Amycolatopsis</taxon>
    </lineage>
</organism>
<keyword evidence="2" id="KW-0812">Transmembrane</keyword>
<reference evidence="5" key="1">
    <citation type="journal article" date="2019" name="Int. J. Syst. Evol. Microbiol.">
        <title>The Global Catalogue of Microorganisms (GCM) 10K type strain sequencing project: providing services to taxonomists for standard genome sequencing and annotation.</title>
        <authorList>
            <consortium name="The Broad Institute Genomics Platform"/>
            <consortium name="The Broad Institute Genome Sequencing Center for Infectious Disease"/>
            <person name="Wu L."/>
            <person name="Ma J."/>
        </authorList>
    </citation>
    <scope>NUCLEOTIDE SEQUENCE [LARGE SCALE GENOMIC DNA]</scope>
    <source>
        <strain evidence="5">CGMCC 4.7645</strain>
    </source>
</reference>
<dbReference type="Pfam" id="PF07811">
    <property type="entry name" value="TadE"/>
    <property type="match status" value="1"/>
</dbReference>
<accession>A0ABW5GAE2</accession>
<dbReference type="EMBL" id="JBHUKR010000030">
    <property type="protein sequence ID" value="MFD2422687.1"/>
    <property type="molecule type" value="Genomic_DNA"/>
</dbReference>
<evidence type="ECO:0000256" key="1">
    <source>
        <dbReference type="SAM" id="MobiDB-lite"/>
    </source>
</evidence>
<sequence length="150" mass="15217">MSHTVPSRRRVLRCWTDAGSVSVEAAVLVPVVLVVGLLVIAGARLASAQQAVDNAATAAARAASLARTEAAAQHEGTVVAGERLAREGITCEMVSVSVDTDGLAVGHAGLVRATVTCRVPLHDLALPASGGSPTVRGSFTSPIDPYRGLG</sequence>
<comment type="caution">
    <text evidence="4">The sequence shown here is derived from an EMBL/GenBank/DDBJ whole genome shotgun (WGS) entry which is preliminary data.</text>
</comment>
<dbReference type="RefSeq" id="WP_378271908.1">
    <property type="nucleotide sequence ID" value="NZ_JBHUKR010000030.1"/>
</dbReference>
<feature type="compositionally biased region" description="Polar residues" evidence="1">
    <location>
        <begin position="131"/>
        <end position="141"/>
    </location>
</feature>
<name>A0ABW5GAE2_9PSEU</name>
<evidence type="ECO:0000256" key="2">
    <source>
        <dbReference type="SAM" id="Phobius"/>
    </source>
</evidence>
<dbReference type="Proteomes" id="UP001597417">
    <property type="component" value="Unassembled WGS sequence"/>
</dbReference>
<gene>
    <name evidence="4" type="ORF">ACFSXZ_40830</name>
</gene>
<feature type="transmembrane region" description="Helical" evidence="2">
    <location>
        <begin position="21"/>
        <end position="43"/>
    </location>
</feature>
<feature type="domain" description="TadE-like" evidence="3">
    <location>
        <begin position="19"/>
        <end position="61"/>
    </location>
</feature>
<keyword evidence="5" id="KW-1185">Reference proteome</keyword>